<dbReference type="AlphaFoldDB" id="A0A9K3DCF7"/>
<name>A0A9K3DCF7_9EUKA</name>
<sequence>AERMASLFRHVGICPGDKVCLYAINRNEWMVADIAAQLIGAVTVPIYSTLGDDRINYVLSHSETK</sequence>
<evidence type="ECO:0000259" key="1">
    <source>
        <dbReference type="Pfam" id="PF00501"/>
    </source>
</evidence>
<dbReference type="Pfam" id="PF00501">
    <property type="entry name" value="AMP-binding"/>
    <property type="match status" value="1"/>
</dbReference>
<dbReference type="Gene3D" id="3.40.50.12780">
    <property type="entry name" value="N-terminal domain of ligase-like"/>
    <property type="match status" value="1"/>
</dbReference>
<accession>A0A9K3DCF7</accession>
<dbReference type="PANTHER" id="PTHR43813:SF1">
    <property type="entry name" value="ACYL-ACTIVATING ENZYME 16, CHLOROPLASTIC-RELATED"/>
    <property type="match status" value="1"/>
</dbReference>
<dbReference type="PANTHER" id="PTHR43813">
    <property type="entry name" value="ACYL-ACTIVATING ENZYME 16, CHLOROPLASTIC-RELATED"/>
    <property type="match status" value="1"/>
</dbReference>
<dbReference type="SUPFAM" id="SSF56801">
    <property type="entry name" value="Acetyl-CoA synthetase-like"/>
    <property type="match status" value="1"/>
</dbReference>
<comment type="caution">
    <text evidence="2">The sequence shown here is derived from an EMBL/GenBank/DDBJ whole genome shotgun (WGS) entry which is preliminary data.</text>
</comment>
<dbReference type="EMBL" id="BDIP01010944">
    <property type="protein sequence ID" value="GIQ92926.1"/>
    <property type="molecule type" value="Genomic_DNA"/>
</dbReference>
<keyword evidence="3" id="KW-1185">Reference proteome</keyword>
<organism evidence="2 3">
    <name type="scientific">Kipferlia bialata</name>
    <dbReference type="NCBI Taxonomy" id="797122"/>
    <lineage>
        <taxon>Eukaryota</taxon>
        <taxon>Metamonada</taxon>
        <taxon>Carpediemonas-like organisms</taxon>
        <taxon>Kipferlia</taxon>
    </lineage>
</organism>
<feature type="domain" description="AMP-dependent synthetase/ligase" evidence="1">
    <location>
        <begin position="1"/>
        <end position="65"/>
    </location>
</feature>
<feature type="non-terminal residue" evidence="2">
    <location>
        <position position="1"/>
    </location>
</feature>
<evidence type="ECO:0000313" key="2">
    <source>
        <dbReference type="EMBL" id="GIQ92926.1"/>
    </source>
</evidence>
<dbReference type="Proteomes" id="UP000265618">
    <property type="component" value="Unassembled WGS sequence"/>
</dbReference>
<feature type="non-terminal residue" evidence="2">
    <location>
        <position position="65"/>
    </location>
</feature>
<evidence type="ECO:0000313" key="3">
    <source>
        <dbReference type="Proteomes" id="UP000265618"/>
    </source>
</evidence>
<reference evidence="2 3" key="1">
    <citation type="journal article" date="2018" name="PLoS ONE">
        <title>The draft genome of Kipferlia bialata reveals reductive genome evolution in fornicate parasites.</title>
        <authorList>
            <person name="Tanifuji G."/>
            <person name="Takabayashi S."/>
            <person name="Kume K."/>
            <person name="Takagi M."/>
            <person name="Nakayama T."/>
            <person name="Kamikawa R."/>
            <person name="Inagaki Y."/>
            <person name="Hashimoto T."/>
        </authorList>
    </citation>
    <scope>NUCLEOTIDE SEQUENCE [LARGE SCALE GENOMIC DNA]</scope>
    <source>
        <strain evidence="2">NY0173</strain>
    </source>
</reference>
<proteinExistence type="predicted"/>
<dbReference type="InterPro" id="IPR000873">
    <property type="entry name" value="AMP-dep_synth/lig_dom"/>
</dbReference>
<dbReference type="InterPro" id="IPR052987">
    <property type="entry name" value="Chloroplast_AMP-bd_Enzymes"/>
</dbReference>
<dbReference type="OrthoDB" id="1700726at2759"/>
<dbReference type="InterPro" id="IPR042099">
    <property type="entry name" value="ANL_N_sf"/>
</dbReference>
<protein>
    <recommendedName>
        <fullName evidence="1">AMP-dependent synthetase/ligase domain-containing protein</fullName>
    </recommendedName>
</protein>
<gene>
    <name evidence="2" type="ORF">KIPB_017006</name>
</gene>